<protein>
    <recommendedName>
        <fullName evidence="7">Coiled-coil domain-containing protein 61</fullName>
    </recommendedName>
</protein>
<dbReference type="CDD" id="cd22284">
    <property type="entry name" value="HD_CCDC61_N"/>
    <property type="match status" value="1"/>
</dbReference>
<evidence type="ECO:0000256" key="6">
    <source>
        <dbReference type="ARBA" id="ARBA00038217"/>
    </source>
</evidence>
<dbReference type="Gene3D" id="6.10.250.1080">
    <property type="match status" value="1"/>
</dbReference>
<feature type="compositionally biased region" description="Pro residues" evidence="8">
    <location>
        <begin position="490"/>
        <end position="505"/>
    </location>
</feature>
<reference evidence="9 10" key="1">
    <citation type="submission" date="2020-04" db="EMBL/GenBank/DDBJ databases">
        <title>Perkinsus chesapeaki whole genome sequence.</title>
        <authorList>
            <person name="Bogema D.R."/>
        </authorList>
    </citation>
    <scope>NUCLEOTIDE SEQUENCE [LARGE SCALE GENOMIC DNA]</scope>
    <source>
        <strain evidence="9">ATCC PRA-425</strain>
    </source>
</reference>
<evidence type="ECO:0000256" key="5">
    <source>
        <dbReference type="ARBA" id="ARBA00023273"/>
    </source>
</evidence>
<dbReference type="EMBL" id="JAAPAO010000351">
    <property type="protein sequence ID" value="KAF4662282.1"/>
    <property type="molecule type" value="Genomic_DNA"/>
</dbReference>
<accession>A0A7J6LSK2</accession>
<sequence>MTATVAVPSPLGAGQPLPRYRETASGVTISDRQNRIRRGVTRRFHDVDYLVEVEIDGDNLSASCEDRFEGTRWVSSFSSRFIEEITHRTGNFKSFAVFVQMLFDALLDSDEQAAVSDSSSTVTVDILTGRDLELLRHRNGGSSAAAQMTASRSPPPPDGDAKRYLILTYQVSYDRVHYPLALARQEPGSDVGALLRTIKRLSRELKEAYRSGRSNSKMTRSVDSDYVAGDALLRQGPSKKLLGQLEEENDRLARRCAELQEELENRRGGRHRGDHTAELKRVKENNARLQAELRQMRETKLRLSQTHRAEVDKLRRELNAVRGQERQLKSKVRSLENDLLRQRSRAPSSAGSLRSVGSRAASPVSPRTHMMNRSSRAASSSNRSPSPTTSRGRRPQSAALPRRPPSTASSRSRGSVGSAPVRSTRSPSPSNYASGYVSPYAQRPSPASRRPSPYRGSEYRPSPVRRMDTRAPSPVRGPSPTRPRRSDSPAPRPTPPAPLVRPVPPTVQKGVVATEGMKTAAEVSDIDARLMALQNFLRNTMKP</sequence>
<gene>
    <name evidence="9" type="primary">CCDC61</name>
    <name evidence="9" type="ORF">FOL47_006336</name>
</gene>
<evidence type="ECO:0000256" key="1">
    <source>
        <dbReference type="ARBA" id="ARBA00004120"/>
    </source>
</evidence>
<feature type="compositionally biased region" description="Polar residues" evidence="8">
    <location>
        <begin position="424"/>
        <end position="433"/>
    </location>
</feature>
<feature type="compositionally biased region" description="Low complexity" evidence="8">
    <location>
        <begin position="372"/>
        <end position="390"/>
    </location>
</feature>
<feature type="region of interest" description="Disordered" evidence="8">
    <location>
        <begin position="322"/>
        <end position="506"/>
    </location>
</feature>
<dbReference type="PANTHER" id="PTHR22691">
    <property type="entry name" value="YEAST SPT2-RELATED"/>
    <property type="match status" value="1"/>
</dbReference>
<dbReference type="GO" id="GO:0036064">
    <property type="term" value="C:ciliary basal body"/>
    <property type="evidence" value="ECO:0007669"/>
    <property type="project" value="TreeGrafter"/>
</dbReference>
<keyword evidence="5" id="KW-0966">Cell projection</keyword>
<dbReference type="Proteomes" id="UP000591131">
    <property type="component" value="Unassembled WGS sequence"/>
</dbReference>
<evidence type="ECO:0000256" key="4">
    <source>
        <dbReference type="ARBA" id="ARBA00023212"/>
    </source>
</evidence>
<dbReference type="OrthoDB" id="304452at2759"/>
<feature type="compositionally biased region" description="Low complexity" evidence="8">
    <location>
        <begin position="438"/>
        <end position="455"/>
    </location>
</feature>
<evidence type="ECO:0000256" key="3">
    <source>
        <dbReference type="ARBA" id="ARBA00023054"/>
    </source>
</evidence>
<name>A0A7J6LSK2_PERCH</name>
<comment type="subcellular location">
    <subcellularLocation>
        <location evidence="1">Cytoplasm</location>
        <location evidence="1">Cytoskeleton</location>
        <location evidence="1">Cilium basal body</location>
    </subcellularLocation>
</comment>
<keyword evidence="4" id="KW-0206">Cytoskeleton</keyword>
<feature type="compositionally biased region" description="Basic and acidic residues" evidence="8">
    <location>
        <begin position="322"/>
        <end position="341"/>
    </location>
</feature>
<evidence type="ECO:0000256" key="8">
    <source>
        <dbReference type="SAM" id="MobiDB-lite"/>
    </source>
</evidence>
<comment type="caution">
    <text evidence="9">The sequence shown here is derived from an EMBL/GenBank/DDBJ whole genome shotgun (WGS) entry which is preliminary data.</text>
</comment>
<keyword evidence="2" id="KW-0963">Cytoplasm</keyword>
<dbReference type="InterPro" id="IPR049733">
    <property type="entry name" value="CCDC61_N"/>
</dbReference>
<evidence type="ECO:0000313" key="10">
    <source>
        <dbReference type="Proteomes" id="UP000591131"/>
    </source>
</evidence>
<feature type="compositionally biased region" description="Low complexity" evidence="8">
    <location>
        <begin position="397"/>
        <end position="423"/>
    </location>
</feature>
<dbReference type="AlphaFoldDB" id="A0A7J6LSK2"/>
<evidence type="ECO:0000256" key="7">
    <source>
        <dbReference type="ARBA" id="ARBA00041518"/>
    </source>
</evidence>
<organism evidence="9 10">
    <name type="scientific">Perkinsus chesapeaki</name>
    <name type="common">Clam parasite</name>
    <name type="synonym">Perkinsus andrewsi</name>
    <dbReference type="NCBI Taxonomy" id="330153"/>
    <lineage>
        <taxon>Eukaryota</taxon>
        <taxon>Sar</taxon>
        <taxon>Alveolata</taxon>
        <taxon>Perkinsozoa</taxon>
        <taxon>Perkinsea</taxon>
        <taxon>Perkinsida</taxon>
        <taxon>Perkinsidae</taxon>
        <taxon>Perkinsus</taxon>
    </lineage>
</organism>
<evidence type="ECO:0000313" key="9">
    <source>
        <dbReference type="EMBL" id="KAF4662282.1"/>
    </source>
</evidence>
<evidence type="ECO:0000256" key="2">
    <source>
        <dbReference type="ARBA" id="ARBA00022490"/>
    </source>
</evidence>
<dbReference type="PANTHER" id="PTHR22691:SF1">
    <property type="entry name" value="CENTROSOMAL PROTEIN CCDC61"/>
    <property type="match status" value="1"/>
</dbReference>
<comment type="similarity">
    <text evidence="6">Belongs to the CCDC61 family.</text>
</comment>
<keyword evidence="10" id="KW-1185">Reference proteome</keyword>
<proteinExistence type="inferred from homology"/>
<keyword evidence="3" id="KW-0175">Coiled coil</keyword>